<dbReference type="EMBL" id="LR796845">
    <property type="protein sequence ID" value="CAB4169345.1"/>
    <property type="molecule type" value="Genomic_DNA"/>
</dbReference>
<protein>
    <submittedName>
        <fullName evidence="1">Uncharacterized protein</fullName>
    </submittedName>
</protein>
<proteinExistence type="predicted"/>
<gene>
    <name evidence="3" type="ORF">UFOVP1296_15</name>
    <name evidence="1" type="ORF">UFOVP471_79</name>
    <name evidence="2" type="ORF">UFOVP890_15</name>
</gene>
<accession>A0A6J5MDX2</accession>
<dbReference type="EMBL" id="LR796438">
    <property type="protein sequence ID" value="CAB4144888.1"/>
    <property type="molecule type" value="Genomic_DNA"/>
</dbReference>
<dbReference type="EMBL" id="LR797240">
    <property type="protein sequence ID" value="CAB4195475.1"/>
    <property type="molecule type" value="Genomic_DNA"/>
</dbReference>
<name>A0A6J5MDX2_9CAUD</name>
<evidence type="ECO:0000313" key="1">
    <source>
        <dbReference type="EMBL" id="CAB4144888.1"/>
    </source>
</evidence>
<evidence type="ECO:0000313" key="3">
    <source>
        <dbReference type="EMBL" id="CAB4195475.1"/>
    </source>
</evidence>
<reference evidence="1" key="1">
    <citation type="submission" date="2020-04" db="EMBL/GenBank/DDBJ databases">
        <authorList>
            <person name="Chiriac C."/>
            <person name="Salcher M."/>
            <person name="Ghai R."/>
            <person name="Kavagutti S V."/>
        </authorList>
    </citation>
    <scope>NUCLEOTIDE SEQUENCE</scope>
</reference>
<evidence type="ECO:0000313" key="2">
    <source>
        <dbReference type="EMBL" id="CAB4169345.1"/>
    </source>
</evidence>
<organism evidence="1">
    <name type="scientific">uncultured Caudovirales phage</name>
    <dbReference type="NCBI Taxonomy" id="2100421"/>
    <lineage>
        <taxon>Viruses</taxon>
        <taxon>Duplodnaviria</taxon>
        <taxon>Heunggongvirae</taxon>
        <taxon>Uroviricota</taxon>
        <taxon>Caudoviricetes</taxon>
        <taxon>Peduoviridae</taxon>
        <taxon>Maltschvirus</taxon>
        <taxon>Maltschvirus maltsch</taxon>
    </lineage>
</organism>
<sequence length="79" mass="9014">MEIDSELLRRYAGMILAKMKLDQAKQMGFVQDANDELLWNEAMTDPQSFVQDAPDTEIVNPELDTALIDEILSRISTRN</sequence>